<evidence type="ECO:0000313" key="9">
    <source>
        <dbReference type="EMBL" id="GAA3053045.1"/>
    </source>
</evidence>
<dbReference type="Proteomes" id="UP001501532">
    <property type="component" value="Unassembled WGS sequence"/>
</dbReference>
<evidence type="ECO:0000313" key="10">
    <source>
        <dbReference type="Proteomes" id="UP001501532"/>
    </source>
</evidence>
<evidence type="ECO:0000256" key="5">
    <source>
        <dbReference type="ARBA" id="ARBA00022777"/>
    </source>
</evidence>
<comment type="catalytic activity">
    <reaction evidence="1">
        <text>ATP + protein L-histidine = ADP + protein N-phospho-L-histidine.</text>
        <dbReference type="EC" id="2.7.13.3"/>
    </reaction>
</comment>
<dbReference type="PANTHER" id="PTHR45436:SF5">
    <property type="entry name" value="SENSOR HISTIDINE KINASE TRCS"/>
    <property type="match status" value="1"/>
</dbReference>
<protein>
    <recommendedName>
        <fullName evidence="2">histidine kinase</fullName>
        <ecNumber evidence="2">2.7.13.3</ecNumber>
    </recommendedName>
</protein>
<evidence type="ECO:0000256" key="4">
    <source>
        <dbReference type="ARBA" id="ARBA00022679"/>
    </source>
</evidence>
<feature type="domain" description="Nitrate/nitrite sensing protein" evidence="8">
    <location>
        <begin position="105"/>
        <end position="340"/>
    </location>
</feature>
<reference evidence="10" key="1">
    <citation type="journal article" date="2019" name="Int. J. Syst. Evol. Microbiol.">
        <title>The Global Catalogue of Microorganisms (GCM) 10K type strain sequencing project: providing services to taxonomists for standard genome sequencing and annotation.</title>
        <authorList>
            <consortium name="The Broad Institute Genomics Platform"/>
            <consortium name="The Broad Institute Genome Sequencing Center for Infectious Disease"/>
            <person name="Wu L."/>
            <person name="Ma J."/>
        </authorList>
    </citation>
    <scope>NUCLEOTIDE SEQUENCE [LARGE SCALE GENOMIC DNA]</scope>
    <source>
        <strain evidence="10">JCM 9091</strain>
    </source>
</reference>
<keyword evidence="3" id="KW-0597">Phosphoprotein</keyword>
<name>A0ABP6LNC1_9ACTN</name>
<keyword evidence="10" id="KW-1185">Reference proteome</keyword>
<dbReference type="Pfam" id="PF08376">
    <property type="entry name" value="NIT"/>
    <property type="match status" value="1"/>
</dbReference>
<organism evidence="9 10">
    <name type="scientific">Streptomyces glomeratus</name>
    <dbReference type="NCBI Taxonomy" id="284452"/>
    <lineage>
        <taxon>Bacteria</taxon>
        <taxon>Bacillati</taxon>
        <taxon>Actinomycetota</taxon>
        <taxon>Actinomycetes</taxon>
        <taxon>Kitasatosporales</taxon>
        <taxon>Streptomycetaceae</taxon>
        <taxon>Streptomyces</taxon>
    </lineage>
</organism>
<feature type="transmembrane region" description="Helical" evidence="6">
    <location>
        <begin position="355"/>
        <end position="375"/>
    </location>
</feature>
<dbReference type="InterPro" id="IPR050428">
    <property type="entry name" value="TCS_sensor_his_kinase"/>
</dbReference>
<keyword evidence="5" id="KW-0418">Kinase</keyword>
<feature type="domain" description="Histidine kinase/HSP90-like ATPase" evidence="7">
    <location>
        <begin position="567"/>
        <end position="672"/>
    </location>
</feature>
<dbReference type="InterPro" id="IPR013587">
    <property type="entry name" value="Nitrate/nitrite_sensing"/>
</dbReference>
<dbReference type="Gene3D" id="3.30.565.10">
    <property type="entry name" value="Histidine kinase-like ATPase, C-terminal domain"/>
    <property type="match status" value="1"/>
</dbReference>
<keyword evidence="6" id="KW-1133">Transmembrane helix</keyword>
<evidence type="ECO:0000259" key="7">
    <source>
        <dbReference type="Pfam" id="PF02518"/>
    </source>
</evidence>
<dbReference type="Pfam" id="PF02518">
    <property type="entry name" value="HATPase_c"/>
    <property type="match status" value="1"/>
</dbReference>
<accession>A0ABP6LNC1</accession>
<evidence type="ECO:0000256" key="6">
    <source>
        <dbReference type="SAM" id="Phobius"/>
    </source>
</evidence>
<gene>
    <name evidence="9" type="ORF">GCM10010448_40360</name>
</gene>
<dbReference type="PANTHER" id="PTHR45436">
    <property type="entry name" value="SENSOR HISTIDINE KINASE YKOH"/>
    <property type="match status" value="1"/>
</dbReference>
<dbReference type="EC" id="2.7.13.3" evidence="2"/>
<evidence type="ECO:0000259" key="8">
    <source>
        <dbReference type="Pfam" id="PF08376"/>
    </source>
</evidence>
<keyword evidence="6" id="KW-0472">Membrane</keyword>
<dbReference type="InterPro" id="IPR003594">
    <property type="entry name" value="HATPase_dom"/>
</dbReference>
<evidence type="ECO:0000256" key="2">
    <source>
        <dbReference type="ARBA" id="ARBA00012438"/>
    </source>
</evidence>
<dbReference type="SUPFAM" id="SSF55874">
    <property type="entry name" value="ATPase domain of HSP90 chaperone/DNA topoisomerase II/histidine kinase"/>
    <property type="match status" value="1"/>
</dbReference>
<keyword evidence="4" id="KW-0808">Transferase</keyword>
<evidence type="ECO:0000256" key="1">
    <source>
        <dbReference type="ARBA" id="ARBA00000085"/>
    </source>
</evidence>
<evidence type="ECO:0000256" key="3">
    <source>
        <dbReference type="ARBA" id="ARBA00022553"/>
    </source>
</evidence>
<comment type="caution">
    <text evidence="9">The sequence shown here is derived from an EMBL/GenBank/DDBJ whole genome shotgun (WGS) entry which is preliminary data.</text>
</comment>
<sequence length="687" mass="73421">MSLSQLLRASGEHLCIDVLRTGNEVPAGPPLALRDMRGNRIRRPDQSIRIPGWGSIRGRMAIVLAVPTCLLLALTGLGVADRAHAWSAARATQSQVGILLREQGLVRELQRERGLTNGLLSGAEHYRDDVRRQRVRTDNARASLRAALSQESGELPEAAASALRHAQLPLVGLTGARTVVDTGTADRTATLRFYTGAVTALIDAEGAGAPDGDRGIAQRVQALQTLARATEAVALERGFLNGVFAAQRFRRGEYLDFTDVRATRDAALGQFRQLADSAEKSSLDQAFGTAAARRVTGYETKAEAGADGSFLDVDVAPWWADMTTLVDDLYRVQKQVGDDVRARADQVGGAATRELIGFLALGALILAVAYALAVLSARSITRPLGALADEADAVAGTRLPDVVKYIQEADPDTPLPTEPGAAEVPGNAREITRLASALRNVERTAVGLAVEQTVMRRNSTESLASLGRRNQALLSRQLGLITTLESQELDPDALAELFELDHLATRMRRNAESLLVLAGEEPPARRWPSAVTVTEVVQSAVSEVEQYQRVALTDIEKCRVRGHCVAELSHLLAELLENALMFSPPQQPVAVYGWRDGGEYCLAVVDRGIGMTAQRLAQANALLSGKGGSLLAAPTRFLGHHVVGALATRLGAHVELRPTEGSGVTAYVALPARLVQQPDASTTAIAT</sequence>
<dbReference type="InterPro" id="IPR036890">
    <property type="entry name" value="HATPase_C_sf"/>
</dbReference>
<dbReference type="EMBL" id="BAAAUF010000036">
    <property type="protein sequence ID" value="GAA3053045.1"/>
    <property type="molecule type" value="Genomic_DNA"/>
</dbReference>
<feature type="transmembrane region" description="Helical" evidence="6">
    <location>
        <begin position="60"/>
        <end position="80"/>
    </location>
</feature>
<proteinExistence type="predicted"/>
<keyword evidence="6" id="KW-0812">Transmembrane</keyword>
<dbReference type="Gene3D" id="6.10.340.10">
    <property type="match status" value="1"/>
</dbReference>